<evidence type="ECO:0000313" key="2">
    <source>
        <dbReference type="EMBL" id="GAA2772568.1"/>
    </source>
</evidence>
<protein>
    <submittedName>
        <fullName evidence="2">Uncharacterized protein</fullName>
    </submittedName>
</protein>
<dbReference type="EMBL" id="BAAAVM010000111">
    <property type="protein sequence ID" value="GAA2772568.1"/>
    <property type="molecule type" value="Genomic_DNA"/>
</dbReference>
<sequence length="105" mass="10401">MKGALGPAGGCGGVVAARAVPRAPGWDQSPSAGTADVPGRLARLTAAGASWPLAQFPAPPGGTTRRPPAQPTCRGGCGGWGCQSRIGWGDSRRAGSGPSYSRMVS</sequence>
<comment type="caution">
    <text evidence="2">The sequence shown here is derived from an EMBL/GenBank/DDBJ whole genome shotgun (WGS) entry which is preliminary data.</text>
</comment>
<evidence type="ECO:0000256" key="1">
    <source>
        <dbReference type="SAM" id="MobiDB-lite"/>
    </source>
</evidence>
<name>A0ABP6HI43_9ACTN</name>
<reference evidence="3" key="1">
    <citation type="journal article" date="2019" name="Int. J. Syst. Evol. Microbiol.">
        <title>The Global Catalogue of Microorganisms (GCM) 10K type strain sequencing project: providing services to taxonomists for standard genome sequencing and annotation.</title>
        <authorList>
            <consortium name="The Broad Institute Genomics Platform"/>
            <consortium name="The Broad Institute Genome Sequencing Center for Infectious Disease"/>
            <person name="Wu L."/>
            <person name="Ma J."/>
        </authorList>
    </citation>
    <scope>NUCLEOTIDE SEQUENCE [LARGE SCALE GENOMIC DNA]</scope>
    <source>
        <strain evidence="3">JCM 11574</strain>
    </source>
</reference>
<gene>
    <name evidence="2" type="ORF">GCM10010521_58450</name>
</gene>
<dbReference type="Proteomes" id="UP001500893">
    <property type="component" value="Unassembled WGS sequence"/>
</dbReference>
<keyword evidence="3" id="KW-1185">Reference proteome</keyword>
<accession>A0ABP6HI43</accession>
<feature type="region of interest" description="Disordered" evidence="1">
    <location>
        <begin position="51"/>
        <end position="105"/>
    </location>
</feature>
<organism evidence="2 3">
    <name type="scientific">Streptomyces rameus</name>
    <dbReference type="NCBI Taxonomy" id="68261"/>
    <lineage>
        <taxon>Bacteria</taxon>
        <taxon>Bacillati</taxon>
        <taxon>Actinomycetota</taxon>
        <taxon>Actinomycetes</taxon>
        <taxon>Kitasatosporales</taxon>
        <taxon>Streptomycetaceae</taxon>
        <taxon>Streptomyces</taxon>
    </lineage>
</organism>
<evidence type="ECO:0000313" key="3">
    <source>
        <dbReference type="Proteomes" id="UP001500893"/>
    </source>
</evidence>
<proteinExistence type="predicted"/>